<gene>
    <name evidence="1" type="ORF">DSPE1174_LOCUS30191</name>
</gene>
<reference evidence="1" key="1">
    <citation type="submission" date="2021-01" db="EMBL/GenBank/DDBJ databases">
        <authorList>
            <person name="Corre E."/>
            <person name="Pelletier E."/>
            <person name="Niang G."/>
            <person name="Scheremetjew M."/>
            <person name="Finn R."/>
            <person name="Kale V."/>
            <person name="Holt S."/>
            <person name="Cochrane G."/>
            <person name="Meng A."/>
            <person name="Brown T."/>
            <person name="Cohen L."/>
        </authorList>
    </citation>
    <scope>NUCLEOTIDE SEQUENCE</scope>
    <source>
        <strain evidence="1">CCMP1381</strain>
    </source>
</reference>
<sequence>MASIMRLRWVTWIYIITAKGLLYGLSPSNTGGFSSRLTSKLTKVNFLANPGSSRDERQWHGSTYRMASLEPADEELSIDLSEELAEALRRREAAKSVLEEAATIVDAQSDASRLEKTYLKPSDRYISTMIKKTRVTPTDVIGLVLSALQSNDKPHPNHGIEVLLDFMSPASSFGSVTDRAAFMEYIPESIYSVLINWAEVIYEDNLRILESKDDMYRVTKVQGFQSVRLLDSRTNTWCKVKWSLSKQAQKIGDEDKWCIDSVLVKNKQR</sequence>
<name>A0A7S2H7H6_9STRA</name>
<proteinExistence type="predicted"/>
<protein>
    <submittedName>
        <fullName evidence="1">Uncharacterized protein</fullName>
    </submittedName>
</protein>
<accession>A0A7S2H7H6</accession>
<evidence type="ECO:0000313" key="1">
    <source>
        <dbReference type="EMBL" id="CAD9482675.1"/>
    </source>
</evidence>
<organism evidence="1">
    <name type="scientific">Octactis speculum</name>
    <dbReference type="NCBI Taxonomy" id="3111310"/>
    <lineage>
        <taxon>Eukaryota</taxon>
        <taxon>Sar</taxon>
        <taxon>Stramenopiles</taxon>
        <taxon>Ochrophyta</taxon>
        <taxon>Dictyochophyceae</taxon>
        <taxon>Dictyochales</taxon>
        <taxon>Dictyochaceae</taxon>
        <taxon>Octactis</taxon>
    </lineage>
</organism>
<dbReference type="EMBL" id="HBGS01057900">
    <property type="protein sequence ID" value="CAD9482675.1"/>
    <property type="molecule type" value="Transcribed_RNA"/>
</dbReference>
<dbReference type="AlphaFoldDB" id="A0A7S2H7H6"/>